<gene>
    <name evidence="9" type="ORF">NMK_2593</name>
</gene>
<evidence type="ECO:0000256" key="7">
    <source>
        <dbReference type="ARBA" id="ARBA00023136"/>
    </source>
</evidence>
<evidence type="ECO:0000313" key="10">
    <source>
        <dbReference type="Proteomes" id="UP000245081"/>
    </source>
</evidence>
<dbReference type="Pfam" id="PF09721">
    <property type="entry name" value="Exosortase_EpsH"/>
    <property type="match status" value="1"/>
</dbReference>
<dbReference type="InterPro" id="IPR026392">
    <property type="entry name" value="Exo/Archaeosortase_dom"/>
</dbReference>
<dbReference type="NCBIfam" id="TIGR04178">
    <property type="entry name" value="exo_archaeo"/>
    <property type="match status" value="1"/>
</dbReference>
<dbReference type="OrthoDB" id="597443at2"/>
<keyword evidence="7 8" id="KW-0472">Membrane</keyword>
<evidence type="ECO:0000256" key="8">
    <source>
        <dbReference type="SAM" id="Phobius"/>
    </source>
</evidence>
<organism evidence="9 10">
    <name type="scientific">Novimethylophilus kurashikiensis</name>
    <dbReference type="NCBI Taxonomy" id="1825523"/>
    <lineage>
        <taxon>Bacteria</taxon>
        <taxon>Pseudomonadati</taxon>
        <taxon>Pseudomonadota</taxon>
        <taxon>Betaproteobacteria</taxon>
        <taxon>Nitrosomonadales</taxon>
        <taxon>Methylophilaceae</taxon>
        <taxon>Novimethylophilus</taxon>
    </lineage>
</organism>
<keyword evidence="4 8" id="KW-0812">Transmembrane</keyword>
<feature type="transmembrane region" description="Helical" evidence="8">
    <location>
        <begin position="105"/>
        <end position="125"/>
    </location>
</feature>
<dbReference type="GO" id="GO:0005886">
    <property type="term" value="C:plasma membrane"/>
    <property type="evidence" value="ECO:0007669"/>
    <property type="project" value="UniProtKB-SubCell"/>
</dbReference>
<keyword evidence="10" id="KW-1185">Reference proteome</keyword>
<reference evidence="9 10" key="1">
    <citation type="journal article" date="2018" name="Environ. Microbiol.">
        <title>Isolation and genomic characterization of Novimethylophilus kurashikiensis gen. nov. sp. nov., a new lanthanide-dependent methylotrophic species of Methylophilaceae.</title>
        <authorList>
            <person name="Lv H."/>
            <person name="Sahin N."/>
            <person name="Tani A."/>
        </authorList>
    </citation>
    <scope>NUCLEOTIDE SEQUENCE [LARGE SCALE GENOMIC DNA]</scope>
    <source>
        <strain evidence="9 10">La2-4</strain>
    </source>
</reference>
<protein>
    <submittedName>
        <fullName evidence="9">Exosortase</fullName>
    </submittedName>
</protein>
<dbReference type="InterPro" id="IPR013426">
    <property type="entry name" value="EpsH-like"/>
</dbReference>
<dbReference type="EMBL" id="BDOQ01000013">
    <property type="protein sequence ID" value="GBG14992.1"/>
    <property type="molecule type" value="Genomic_DNA"/>
</dbReference>
<dbReference type="NCBIfam" id="TIGR02602">
    <property type="entry name" value="8TM_EpsH"/>
    <property type="match status" value="1"/>
</dbReference>
<evidence type="ECO:0000313" key="9">
    <source>
        <dbReference type="EMBL" id="GBG14992.1"/>
    </source>
</evidence>
<evidence type="ECO:0000256" key="2">
    <source>
        <dbReference type="ARBA" id="ARBA00022475"/>
    </source>
</evidence>
<dbReference type="GO" id="GO:0008233">
    <property type="term" value="F:peptidase activity"/>
    <property type="evidence" value="ECO:0007669"/>
    <property type="project" value="UniProtKB-KW"/>
</dbReference>
<dbReference type="NCBIfam" id="TIGR03113">
    <property type="entry name" value="exosort_XrtB"/>
    <property type="match status" value="1"/>
</dbReference>
<evidence type="ECO:0000256" key="5">
    <source>
        <dbReference type="ARBA" id="ARBA00022801"/>
    </source>
</evidence>
<feature type="transmembrane region" description="Helical" evidence="8">
    <location>
        <begin position="196"/>
        <end position="214"/>
    </location>
</feature>
<keyword evidence="3" id="KW-0645">Protease</keyword>
<dbReference type="InterPro" id="IPR017544">
    <property type="entry name" value="Exosortase-2"/>
</dbReference>
<evidence type="ECO:0000256" key="1">
    <source>
        <dbReference type="ARBA" id="ARBA00004651"/>
    </source>
</evidence>
<dbReference type="AlphaFoldDB" id="A0A2R5F9T1"/>
<keyword evidence="2" id="KW-1003">Cell membrane</keyword>
<comment type="caution">
    <text evidence="9">The sequence shown here is derived from an EMBL/GenBank/DDBJ whole genome shotgun (WGS) entry which is preliminary data.</text>
</comment>
<dbReference type="GO" id="GO:0006508">
    <property type="term" value="P:proteolysis"/>
    <property type="evidence" value="ECO:0007669"/>
    <property type="project" value="UniProtKB-KW"/>
</dbReference>
<accession>A0A2R5F9T1</accession>
<dbReference type="InterPro" id="IPR019127">
    <property type="entry name" value="Exosortase"/>
</dbReference>
<feature type="transmembrane region" description="Helical" evidence="8">
    <location>
        <begin position="226"/>
        <end position="248"/>
    </location>
</feature>
<feature type="transmembrane region" description="Helical" evidence="8">
    <location>
        <begin position="80"/>
        <end position="98"/>
    </location>
</feature>
<evidence type="ECO:0000256" key="4">
    <source>
        <dbReference type="ARBA" id="ARBA00022692"/>
    </source>
</evidence>
<keyword evidence="5" id="KW-0378">Hydrolase</keyword>
<feature type="transmembrane region" description="Helical" evidence="8">
    <location>
        <begin position="260"/>
        <end position="280"/>
    </location>
</feature>
<feature type="transmembrane region" description="Helical" evidence="8">
    <location>
        <begin position="131"/>
        <end position="155"/>
    </location>
</feature>
<feature type="transmembrane region" description="Helical" evidence="8">
    <location>
        <begin position="20"/>
        <end position="39"/>
    </location>
</feature>
<sequence length="295" mass="32470">MSQQESTLPLLVRNTLPRPWLLWLPVVIGLAAICIPSFIHLAQTTWDSEENGHGPIILMVFIWLVWQQRSVLASGVPRPGSIMGWLSLLFGLAAFVIGRSQSIDTLEVAGLIPMLVGIVLLMRGWQTLRMLWFPLLFLLFMIPLPGLLITVITGALKTQVSSVAENLLYYGGLPIARNGVVLSIGPYQLLVADACSGLNSMFSLSALGLLYLYLMRYRNWLHIGLMLAAILPIAFIANVIRVMVLVLITYQFGDEAGQGFAHSAAGMLLFAVALLLLLGFDKLLRSTLFRRRSAA</sequence>
<dbReference type="Proteomes" id="UP000245081">
    <property type="component" value="Unassembled WGS sequence"/>
</dbReference>
<feature type="transmembrane region" description="Helical" evidence="8">
    <location>
        <begin position="51"/>
        <end position="68"/>
    </location>
</feature>
<proteinExistence type="predicted"/>
<evidence type="ECO:0000256" key="3">
    <source>
        <dbReference type="ARBA" id="ARBA00022670"/>
    </source>
</evidence>
<dbReference type="RefSeq" id="WP_109016164.1">
    <property type="nucleotide sequence ID" value="NZ_BDOQ01000013.1"/>
</dbReference>
<evidence type="ECO:0000256" key="6">
    <source>
        <dbReference type="ARBA" id="ARBA00022989"/>
    </source>
</evidence>
<comment type="subcellular location">
    <subcellularLocation>
        <location evidence="1">Cell membrane</location>
        <topology evidence="1">Multi-pass membrane protein</topology>
    </subcellularLocation>
</comment>
<name>A0A2R5F9T1_9PROT</name>
<keyword evidence="6 8" id="KW-1133">Transmembrane helix</keyword>